<evidence type="ECO:0000313" key="6">
    <source>
        <dbReference type="Proteomes" id="UP001500166"/>
    </source>
</evidence>
<evidence type="ECO:0000256" key="1">
    <source>
        <dbReference type="SAM" id="MobiDB-lite"/>
    </source>
</evidence>
<dbReference type="InterPro" id="IPR017946">
    <property type="entry name" value="PLC-like_Pdiesterase_TIM-brl"/>
</dbReference>
<name>A0ABN2XP30_9MICC</name>
<dbReference type="Pfam" id="PF00932">
    <property type="entry name" value="LTD"/>
    <property type="match status" value="1"/>
</dbReference>
<evidence type="ECO:0000259" key="4">
    <source>
        <dbReference type="PROSITE" id="PS51841"/>
    </source>
</evidence>
<dbReference type="Proteomes" id="UP001500166">
    <property type="component" value="Unassembled WGS sequence"/>
</dbReference>
<dbReference type="PANTHER" id="PTHR46211:SF1">
    <property type="entry name" value="GLYCEROPHOSPHODIESTER PHOSPHODIESTERASE, CYTOPLASMIC"/>
    <property type="match status" value="1"/>
</dbReference>
<dbReference type="PROSITE" id="PS51841">
    <property type="entry name" value="LTD"/>
    <property type="match status" value="1"/>
</dbReference>
<feature type="domain" description="GP-PDE" evidence="3">
    <location>
        <begin position="60"/>
        <end position="308"/>
    </location>
</feature>
<feature type="region of interest" description="Disordered" evidence="1">
    <location>
        <begin position="35"/>
        <end position="61"/>
    </location>
</feature>
<evidence type="ECO:0000259" key="3">
    <source>
        <dbReference type="PROSITE" id="PS51704"/>
    </source>
</evidence>
<sequence length="426" mass="45619">MNTRSNRTFGRISKATAAAALSVAVLAPITAPAYAQPDTRPTAEAAAKNETRAASSANEPLLIGHRGAAGTAPENTVSAFKDARSSHADYFEIDVQLSADGVPFLFHDDTPARTTNVEDVFPGRENDPITSFTWAELQQLDAGSYFSDKFVGEKIPHFNDAAKIANNKIGVFIEIKSPVNSPGIEKVVADSLQNNRDWNRLLKNDQIEVLGFDAASNQRFSELAPDVPLQQLIGTVPDSATLAQIATYADHFGTSYRNLDAASVARVKAAGMGIGVYTVNSTEAYDQMVALGVDRVTGDFPIQFSRHERGQKPFPQNTGVQIADSINDVPGDDLQPETGEHVILQNTTNRTIDVSGYIIRDAANTQLTVGNGYVLAPGAQLRVYTGPGTNRADAYYNNGTANVLNNGGDSIALWTGNGNLQDTFAN</sequence>
<comment type="caution">
    <text evidence="5">The sequence shown here is derived from an EMBL/GenBank/DDBJ whole genome shotgun (WGS) entry which is preliminary data.</text>
</comment>
<dbReference type="SUPFAM" id="SSF74853">
    <property type="entry name" value="Lamin A/C globular tail domain"/>
    <property type="match status" value="1"/>
</dbReference>
<dbReference type="PROSITE" id="PS51704">
    <property type="entry name" value="GP_PDE"/>
    <property type="match status" value="1"/>
</dbReference>
<protein>
    <recommendedName>
        <fullName evidence="7">Esterase</fullName>
    </recommendedName>
</protein>
<proteinExistence type="predicted"/>
<evidence type="ECO:0008006" key="7">
    <source>
        <dbReference type="Google" id="ProtNLM"/>
    </source>
</evidence>
<evidence type="ECO:0000313" key="5">
    <source>
        <dbReference type="EMBL" id="GAA2114159.1"/>
    </source>
</evidence>
<dbReference type="InterPro" id="IPR006311">
    <property type="entry name" value="TAT_signal"/>
</dbReference>
<keyword evidence="6" id="KW-1185">Reference proteome</keyword>
<gene>
    <name evidence="5" type="ORF">GCM10009824_11210</name>
</gene>
<dbReference type="EMBL" id="BAAAQA010000012">
    <property type="protein sequence ID" value="GAA2114159.1"/>
    <property type="molecule type" value="Genomic_DNA"/>
</dbReference>
<dbReference type="InterPro" id="IPR030395">
    <property type="entry name" value="GP_PDE_dom"/>
</dbReference>
<keyword evidence="2" id="KW-0732">Signal</keyword>
<accession>A0ABN2XP30</accession>
<feature type="compositionally biased region" description="Low complexity" evidence="1">
    <location>
        <begin position="42"/>
        <end position="57"/>
    </location>
</feature>
<dbReference type="InterPro" id="IPR036415">
    <property type="entry name" value="Lamin_tail_dom_sf"/>
</dbReference>
<dbReference type="Gene3D" id="2.60.40.1260">
    <property type="entry name" value="Lamin Tail domain"/>
    <property type="match status" value="1"/>
</dbReference>
<dbReference type="PANTHER" id="PTHR46211">
    <property type="entry name" value="GLYCEROPHOSPHORYL DIESTER PHOSPHODIESTERASE"/>
    <property type="match status" value="1"/>
</dbReference>
<reference evidence="5 6" key="1">
    <citation type="journal article" date="2019" name="Int. J. Syst. Evol. Microbiol.">
        <title>The Global Catalogue of Microorganisms (GCM) 10K type strain sequencing project: providing services to taxonomists for standard genome sequencing and annotation.</title>
        <authorList>
            <consortium name="The Broad Institute Genomics Platform"/>
            <consortium name="The Broad Institute Genome Sequencing Center for Infectious Disease"/>
            <person name="Wu L."/>
            <person name="Ma J."/>
        </authorList>
    </citation>
    <scope>NUCLEOTIDE SEQUENCE [LARGE SCALE GENOMIC DNA]</scope>
    <source>
        <strain evidence="5 6">JCM 15914</strain>
    </source>
</reference>
<feature type="chain" id="PRO_5046143908" description="Esterase" evidence="2">
    <location>
        <begin position="36"/>
        <end position="426"/>
    </location>
</feature>
<dbReference type="SUPFAM" id="SSF51695">
    <property type="entry name" value="PLC-like phosphodiesterases"/>
    <property type="match status" value="1"/>
</dbReference>
<feature type="signal peptide" evidence="2">
    <location>
        <begin position="1"/>
        <end position="35"/>
    </location>
</feature>
<dbReference type="Pfam" id="PF03009">
    <property type="entry name" value="GDPD"/>
    <property type="match status" value="1"/>
</dbReference>
<dbReference type="InterPro" id="IPR001322">
    <property type="entry name" value="Lamin_tail_dom"/>
</dbReference>
<feature type="domain" description="LTD" evidence="4">
    <location>
        <begin position="318"/>
        <end position="426"/>
    </location>
</feature>
<evidence type="ECO:0000256" key="2">
    <source>
        <dbReference type="SAM" id="SignalP"/>
    </source>
</evidence>
<organism evidence="5 6">
    <name type="scientific">Kocuria atrinae</name>
    <dbReference type="NCBI Taxonomy" id="592377"/>
    <lineage>
        <taxon>Bacteria</taxon>
        <taxon>Bacillati</taxon>
        <taxon>Actinomycetota</taxon>
        <taxon>Actinomycetes</taxon>
        <taxon>Micrococcales</taxon>
        <taxon>Micrococcaceae</taxon>
        <taxon>Kocuria</taxon>
    </lineage>
</organism>
<dbReference type="Gene3D" id="3.20.20.190">
    <property type="entry name" value="Phosphatidylinositol (PI) phosphodiesterase"/>
    <property type="match status" value="1"/>
</dbReference>
<dbReference type="PROSITE" id="PS51318">
    <property type="entry name" value="TAT"/>
    <property type="match status" value="1"/>
</dbReference>
<dbReference type="RefSeq" id="WP_344224029.1">
    <property type="nucleotide sequence ID" value="NZ_BAAAQA010000012.1"/>
</dbReference>